<keyword evidence="7" id="KW-1185">Reference proteome</keyword>
<evidence type="ECO:0000256" key="1">
    <source>
        <dbReference type="ARBA" id="ARBA00004370"/>
    </source>
</evidence>
<dbReference type="WBParaSite" id="scaffold10134_cov324.g14545">
    <property type="protein sequence ID" value="scaffold10134_cov324.g14545"/>
    <property type="gene ID" value="scaffold10134_cov324.g14545"/>
</dbReference>
<evidence type="ECO:0000256" key="5">
    <source>
        <dbReference type="ARBA" id="ARBA00023136"/>
    </source>
</evidence>
<evidence type="ECO:0000256" key="2">
    <source>
        <dbReference type="ARBA" id="ARBA00022692"/>
    </source>
</evidence>
<dbReference type="InterPro" id="IPR023299">
    <property type="entry name" value="ATPase_P-typ_cyto_dom_N"/>
</dbReference>
<name>A0A915LDU6_MELJA</name>
<keyword evidence="4" id="KW-1133">Transmembrane helix</keyword>
<reference evidence="8" key="1">
    <citation type="submission" date="2022-11" db="UniProtKB">
        <authorList>
            <consortium name="WormBaseParasite"/>
        </authorList>
    </citation>
    <scope>IDENTIFICATION</scope>
</reference>
<organism evidence="7 8">
    <name type="scientific">Meloidogyne javanica</name>
    <name type="common">Root-knot nematode worm</name>
    <dbReference type="NCBI Taxonomy" id="6303"/>
    <lineage>
        <taxon>Eukaryota</taxon>
        <taxon>Metazoa</taxon>
        <taxon>Ecdysozoa</taxon>
        <taxon>Nematoda</taxon>
        <taxon>Chromadorea</taxon>
        <taxon>Rhabditida</taxon>
        <taxon>Tylenchina</taxon>
        <taxon>Tylenchomorpha</taxon>
        <taxon>Tylenchoidea</taxon>
        <taxon>Meloidogynidae</taxon>
        <taxon>Meloidogyninae</taxon>
        <taxon>Meloidogyne</taxon>
        <taxon>Meloidogyne incognita group</taxon>
    </lineage>
</organism>
<keyword evidence="2" id="KW-0812">Transmembrane</keyword>
<dbReference type="PANTHER" id="PTHR24093:SF506">
    <property type="entry name" value="CATION-TRANSPORTING ATPASE PMA1"/>
    <property type="match status" value="1"/>
</dbReference>
<dbReference type="Gene3D" id="3.40.1110.10">
    <property type="entry name" value="Calcium-transporting ATPase, cytoplasmic domain N"/>
    <property type="match status" value="1"/>
</dbReference>
<dbReference type="PRINTS" id="PR00119">
    <property type="entry name" value="CATATPASE"/>
</dbReference>
<dbReference type="InterPro" id="IPR036412">
    <property type="entry name" value="HAD-like_sf"/>
</dbReference>
<dbReference type="GO" id="GO:0005388">
    <property type="term" value="F:P-type calcium transporter activity"/>
    <property type="evidence" value="ECO:0007669"/>
    <property type="project" value="TreeGrafter"/>
</dbReference>
<dbReference type="GO" id="GO:0005524">
    <property type="term" value="F:ATP binding"/>
    <property type="evidence" value="ECO:0007669"/>
    <property type="project" value="InterPro"/>
</dbReference>
<dbReference type="PRINTS" id="PR00120">
    <property type="entry name" value="HATPASE"/>
</dbReference>
<dbReference type="GO" id="GO:0016887">
    <property type="term" value="F:ATP hydrolysis activity"/>
    <property type="evidence" value="ECO:0007669"/>
    <property type="project" value="InterPro"/>
</dbReference>
<dbReference type="SUPFAM" id="SSF56784">
    <property type="entry name" value="HAD-like"/>
    <property type="match status" value="1"/>
</dbReference>
<feature type="region of interest" description="Disordered" evidence="6">
    <location>
        <begin position="55"/>
        <end position="74"/>
    </location>
</feature>
<evidence type="ECO:0000313" key="8">
    <source>
        <dbReference type="WBParaSite" id="scaffold10134_cov324.g14545"/>
    </source>
</evidence>
<dbReference type="InterPro" id="IPR001757">
    <property type="entry name" value="P_typ_ATPase"/>
</dbReference>
<dbReference type="GO" id="GO:0005886">
    <property type="term" value="C:plasma membrane"/>
    <property type="evidence" value="ECO:0007669"/>
    <property type="project" value="TreeGrafter"/>
</dbReference>
<evidence type="ECO:0000256" key="6">
    <source>
        <dbReference type="SAM" id="MobiDB-lite"/>
    </source>
</evidence>
<evidence type="ECO:0000256" key="4">
    <source>
        <dbReference type="ARBA" id="ARBA00022989"/>
    </source>
</evidence>
<dbReference type="SUPFAM" id="SSF81660">
    <property type="entry name" value="Metal cation-transporting ATPase, ATP-binding domain N"/>
    <property type="match status" value="1"/>
</dbReference>
<dbReference type="Pfam" id="PF13246">
    <property type="entry name" value="Cation_ATPase"/>
    <property type="match status" value="1"/>
</dbReference>
<dbReference type="NCBIfam" id="TIGR01494">
    <property type="entry name" value="ATPase_P-type"/>
    <property type="match status" value="1"/>
</dbReference>
<dbReference type="InterPro" id="IPR023214">
    <property type="entry name" value="HAD_sf"/>
</dbReference>
<keyword evidence="5" id="KW-0472">Membrane</keyword>
<proteinExistence type="predicted"/>
<evidence type="ECO:0000313" key="7">
    <source>
        <dbReference type="Proteomes" id="UP000887561"/>
    </source>
</evidence>
<sequence>MTEEINAMNVINSLTVGGGDQFIASNTKNAARCPFLLVYHLAETLIPDYEQQQKLSMDRDESKNNNNKDEEPMEQSIIEDLNEERNQDYFSQETAVLLAETKKLQEKTAAFSAELAEFLNSEYPYKKPALAKYIIDSQLKTNENVSDTEKIDNTNHVDSSYFDAPLQQSLNSENKVSILYEQHDVSTIIMQCFRLPDELDSRNFRIDHIVATENPDGYVVLGVNSVNDGCAISDNSSSIVIYSRMEVVHMLQEICLRKYFFQNLKKIAQILLLSIDYFGIYRQQKLNEDNKGHNRTSRLKENKQFLGSAVVVTGTGYDPSDGDCRLQNGELVSGSERHPSIACVIEIGCICNNAQLANGTVIGQPTEGALMVLAMKTNIDNLCNNIRRLHEIPFTSDSKWMAVQVEQLNKPGEVETLVKGAIDRILDICIGYLENGNIKMPMTKEKYDQIIQTASGLGQSGLRVIGMARGSDMRSLYYAGLVGILDPPRPGCRQSIEIVQSAGVSVKMVTGDGLETATSIGIRLGLHKQNDNCLSGPQIDDLKDSELEQLIQSVTIFYRASPRHKLRIVKALQNIGEVVAMTGDGVNDAVALKKSDIGVAMGESGTDVCKEAADMVLINDDFSTIKAAIEEGKGIYHNITNFVKFQLSTSVAALSLIAISTIFHFENPLNAMQILWINIIMDGPPDHP</sequence>
<feature type="compositionally biased region" description="Basic and acidic residues" evidence="6">
    <location>
        <begin position="56"/>
        <end position="70"/>
    </location>
</feature>
<dbReference type="PANTHER" id="PTHR24093">
    <property type="entry name" value="CATION TRANSPORTING ATPASE"/>
    <property type="match status" value="1"/>
</dbReference>
<dbReference type="Proteomes" id="UP000887561">
    <property type="component" value="Unplaced"/>
</dbReference>
<evidence type="ECO:0000256" key="3">
    <source>
        <dbReference type="ARBA" id="ARBA00022842"/>
    </source>
</evidence>
<dbReference type="Gene3D" id="3.40.50.1000">
    <property type="entry name" value="HAD superfamily/HAD-like"/>
    <property type="match status" value="1"/>
</dbReference>
<comment type="subcellular location">
    <subcellularLocation>
        <location evidence="1">Membrane</location>
    </subcellularLocation>
</comment>
<dbReference type="AlphaFoldDB" id="A0A915LDU6"/>
<keyword evidence="3" id="KW-0460">Magnesium</keyword>
<protein>
    <submittedName>
        <fullName evidence="8">Calcium-transporting ATPase</fullName>
    </submittedName>
</protein>
<accession>A0A915LDU6</accession>